<keyword evidence="3 6" id="KW-0812">Transmembrane</keyword>
<reference evidence="8 9" key="1">
    <citation type="submission" date="2020-04" db="EMBL/GenBank/DDBJ databases">
        <title>WGS-Seq of Vibrio isolated by the O'Toole Lab.</title>
        <authorList>
            <person name="Mckone K.P."/>
            <person name="Whitaker R."/>
            <person name="Sevigney J.L."/>
            <person name="Herring J.B."/>
            <person name="O'Toole G."/>
        </authorList>
    </citation>
    <scope>NUCLEOTIDE SEQUENCE [LARGE SCALE GENOMIC DNA]</scope>
    <source>
        <strain evidence="8 9">BS_02</strain>
    </source>
</reference>
<dbReference type="RefSeq" id="WP_102443225.1">
    <property type="nucleotide sequence ID" value="NZ_JABBXC010000006.1"/>
</dbReference>
<evidence type="ECO:0000256" key="6">
    <source>
        <dbReference type="SAM" id="Phobius"/>
    </source>
</evidence>
<dbReference type="Proteomes" id="UP000590068">
    <property type="component" value="Unassembled WGS sequence"/>
</dbReference>
<evidence type="ECO:0000313" key="8">
    <source>
        <dbReference type="EMBL" id="NMR69067.1"/>
    </source>
</evidence>
<proteinExistence type="predicted"/>
<dbReference type="Gene3D" id="1.20.120.1220">
    <property type="match status" value="1"/>
</dbReference>
<keyword evidence="5 6" id="KW-0472">Membrane</keyword>
<organism evidence="8 9">
    <name type="scientific">Vibrio breoganii</name>
    <dbReference type="NCBI Taxonomy" id="553239"/>
    <lineage>
        <taxon>Bacteria</taxon>
        <taxon>Pseudomonadati</taxon>
        <taxon>Pseudomonadota</taxon>
        <taxon>Gammaproteobacteria</taxon>
        <taxon>Vibrionales</taxon>
        <taxon>Vibrionaceae</taxon>
        <taxon>Vibrio</taxon>
    </lineage>
</organism>
<dbReference type="PANTHER" id="PTHR36506">
    <property type="entry name" value="PREFLAGELLIN PEPTIDASE"/>
    <property type="match status" value="1"/>
</dbReference>
<dbReference type="EMBL" id="JABCJR010000005">
    <property type="protein sequence ID" value="NMR69067.1"/>
    <property type="molecule type" value="Genomic_DNA"/>
</dbReference>
<feature type="transmembrane region" description="Helical" evidence="6">
    <location>
        <begin position="86"/>
        <end position="105"/>
    </location>
</feature>
<name>A0ABX1U7P4_9VIBR</name>
<keyword evidence="2" id="KW-1003">Cell membrane</keyword>
<comment type="caution">
    <text evidence="8">The sequence shown here is derived from an EMBL/GenBank/DDBJ whole genome shotgun (WGS) entry which is preliminary data.</text>
</comment>
<evidence type="ECO:0000256" key="1">
    <source>
        <dbReference type="ARBA" id="ARBA00004651"/>
    </source>
</evidence>
<dbReference type="Pfam" id="PF01478">
    <property type="entry name" value="Peptidase_A24"/>
    <property type="match status" value="1"/>
</dbReference>
<accession>A0ABX1U7P4</accession>
<keyword evidence="4 6" id="KW-1133">Transmembrane helix</keyword>
<gene>
    <name evidence="8" type="ORF">HJ568_03645</name>
</gene>
<evidence type="ECO:0000313" key="9">
    <source>
        <dbReference type="Proteomes" id="UP000590068"/>
    </source>
</evidence>
<evidence type="ECO:0000256" key="2">
    <source>
        <dbReference type="ARBA" id="ARBA00022475"/>
    </source>
</evidence>
<dbReference type="InterPro" id="IPR000045">
    <property type="entry name" value="Prepilin_IV_endopep_pep"/>
</dbReference>
<evidence type="ECO:0000256" key="5">
    <source>
        <dbReference type="ARBA" id="ARBA00023136"/>
    </source>
</evidence>
<feature type="domain" description="Prepilin type IV endopeptidase peptidase" evidence="7">
    <location>
        <begin position="4"/>
        <end position="100"/>
    </location>
</feature>
<evidence type="ECO:0000256" key="3">
    <source>
        <dbReference type="ARBA" id="ARBA00022692"/>
    </source>
</evidence>
<evidence type="ECO:0000259" key="7">
    <source>
        <dbReference type="Pfam" id="PF01478"/>
    </source>
</evidence>
<dbReference type="PANTHER" id="PTHR36506:SF1">
    <property type="entry name" value="PREFLAGELLIN PEPTIDASE"/>
    <property type="match status" value="1"/>
</dbReference>
<keyword evidence="9" id="KW-1185">Reference proteome</keyword>
<dbReference type="InterPro" id="IPR052218">
    <property type="entry name" value="Preflagellin_Peptidase"/>
</dbReference>
<evidence type="ECO:0000256" key="4">
    <source>
        <dbReference type="ARBA" id="ARBA00022989"/>
    </source>
</evidence>
<feature type="transmembrane region" description="Helical" evidence="6">
    <location>
        <begin position="46"/>
        <end position="66"/>
    </location>
</feature>
<sequence length="144" mass="15991">MFECVFLGIAVSICVYDIKYRSIKNEILFFLLLTSMLITSNDIDKIVLSVFISSLIAFALYIAHIWGGGDSKLLIALSPLFLPQQIPDFIVATLLCGGMLSFFYWTKYRVVSKNIPDKGLPYGVAIVSGANLSLYFSQGLPIYS</sequence>
<protein>
    <recommendedName>
        <fullName evidence="7">Prepilin type IV endopeptidase peptidase domain-containing protein</fullName>
    </recommendedName>
</protein>
<comment type="subcellular location">
    <subcellularLocation>
        <location evidence="1">Cell membrane</location>
        <topology evidence="1">Multi-pass membrane protein</topology>
    </subcellularLocation>
</comment>